<gene>
    <name evidence="1" type="ORF">PV327_010167</name>
</gene>
<proteinExistence type="predicted"/>
<sequence length="136" mass="15114">MDADRTPVFTAAQSNFSPVIPSTTHCDLPVRKTKLHKYSVKVKLRTGDNNAARILITNGETVSSPGEYKLNIEASTRCTSTLSIEAKSSNTIPEEIIEIYISVYQDRLARLNNRPGCFKTGMTMGYCANNKHYNNP</sequence>
<reference evidence="1" key="2">
    <citation type="submission" date="2023-03" db="EMBL/GenBank/DDBJ databases">
        <authorList>
            <person name="Inwood S.N."/>
            <person name="Skelly J.G."/>
            <person name="Guhlin J."/>
            <person name="Harrop T.W.R."/>
            <person name="Goldson S.G."/>
            <person name="Dearden P.K."/>
        </authorList>
    </citation>
    <scope>NUCLEOTIDE SEQUENCE</scope>
    <source>
        <strain evidence="1">Lincoln</strain>
        <tissue evidence="1">Whole body</tissue>
    </source>
</reference>
<dbReference type="AlphaFoldDB" id="A0AA39FRB7"/>
<evidence type="ECO:0000313" key="1">
    <source>
        <dbReference type="EMBL" id="KAK0174390.1"/>
    </source>
</evidence>
<accession>A0AA39FRB7</accession>
<keyword evidence="2" id="KW-1185">Reference proteome</keyword>
<name>A0AA39FRB7_MICHY</name>
<organism evidence="1 2">
    <name type="scientific">Microctonus hyperodae</name>
    <name type="common">Parasitoid wasp</name>
    <dbReference type="NCBI Taxonomy" id="165561"/>
    <lineage>
        <taxon>Eukaryota</taxon>
        <taxon>Metazoa</taxon>
        <taxon>Ecdysozoa</taxon>
        <taxon>Arthropoda</taxon>
        <taxon>Hexapoda</taxon>
        <taxon>Insecta</taxon>
        <taxon>Pterygota</taxon>
        <taxon>Neoptera</taxon>
        <taxon>Endopterygota</taxon>
        <taxon>Hymenoptera</taxon>
        <taxon>Apocrita</taxon>
        <taxon>Ichneumonoidea</taxon>
        <taxon>Braconidae</taxon>
        <taxon>Euphorinae</taxon>
        <taxon>Microctonus</taxon>
    </lineage>
</organism>
<dbReference type="Proteomes" id="UP001168972">
    <property type="component" value="Unassembled WGS sequence"/>
</dbReference>
<comment type="caution">
    <text evidence="1">The sequence shown here is derived from an EMBL/GenBank/DDBJ whole genome shotgun (WGS) entry which is preliminary data.</text>
</comment>
<dbReference type="EMBL" id="JAQQBR010000006">
    <property type="protein sequence ID" value="KAK0174390.1"/>
    <property type="molecule type" value="Genomic_DNA"/>
</dbReference>
<evidence type="ECO:0000313" key="2">
    <source>
        <dbReference type="Proteomes" id="UP001168972"/>
    </source>
</evidence>
<protein>
    <submittedName>
        <fullName evidence="1">Uncharacterized protein</fullName>
    </submittedName>
</protein>
<reference evidence="1" key="1">
    <citation type="journal article" date="2023" name="bioRxiv">
        <title>Scaffold-level genome assemblies of two parasitoid biocontrol wasps reveal the parthenogenesis mechanism and an associated novel virus.</title>
        <authorList>
            <person name="Inwood S."/>
            <person name="Skelly J."/>
            <person name="Guhlin J."/>
            <person name="Harrop T."/>
            <person name="Goldson S."/>
            <person name="Dearden P."/>
        </authorList>
    </citation>
    <scope>NUCLEOTIDE SEQUENCE</scope>
    <source>
        <strain evidence="1">Lincoln</strain>
        <tissue evidence="1">Whole body</tissue>
    </source>
</reference>